<evidence type="ECO:0000256" key="4">
    <source>
        <dbReference type="ARBA" id="ARBA00023125"/>
    </source>
</evidence>
<proteinExistence type="predicted"/>
<keyword evidence="6" id="KW-0539">Nucleus</keyword>
<dbReference type="Gene3D" id="4.10.240.10">
    <property type="entry name" value="Zn(2)-C6 fungal-type DNA-binding domain"/>
    <property type="match status" value="1"/>
</dbReference>
<accession>A0ABR4GLK8</accession>
<evidence type="ECO:0000259" key="7">
    <source>
        <dbReference type="PROSITE" id="PS50048"/>
    </source>
</evidence>
<comment type="caution">
    <text evidence="8">The sequence shown here is derived from an EMBL/GenBank/DDBJ whole genome shotgun (WGS) entry which is preliminary data.</text>
</comment>
<evidence type="ECO:0000313" key="9">
    <source>
        <dbReference type="Proteomes" id="UP001610563"/>
    </source>
</evidence>
<evidence type="ECO:0000313" key="8">
    <source>
        <dbReference type="EMBL" id="KAL2799909.1"/>
    </source>
</evidence>
<dbReference type="SMART" id="SM00066">
    <property type="entry name" value="GAL4"/>
    <property type="match status" value="1"/>
</dbReference>
<evidence type="ECO:0000256" key="6">
    <source>
        <dbReference type="ARBA" id="ARBA00023242"/>
    </source>
</evidence>
<dbReference type="CDD" id="cd00067">
    <property type="entry name" value="GAL4"/>
    <property type="match status" value="1"/>
</dbReference>
<evidence type="ECO:0000256" key="5">
    <source>
        <dbReference type="ARBA" id="ARBA00023163"/>
    </source>
</evidence>
<reference evidence="8 9" key="1">
    <citation type="submission" date="2024-07" db="EMBL/GenBank/DDBJ databases">
        <title>Section-level genome sequencing and comparative genomics of Aspergillus sections Usti and Cavernicolus.</title>
        <authorList>
            <consortium name="Lawrence Berkeley National Laboratory"/>
            <person name="Nybo J.L."/>
            <person name="Vesth T.C."/>
            <person name="Theobald S."/>
            <person name="Frisvad J.C."/>
            <person name="Larsen T.O."/>
            <person name="Kjaerboelling I."/>
            <person name="Rothschild-Mancinelli K."/>
            <person name="Lyhne E.K."/>
            <person name="Kogle M.E."/>
            <person name="Barry K."/>
            <person name="Clum A."/>
            <person name="Na H."/>
            <person name="Ledsgaard L."/>
            <person name="Lin J."/>
            <person name="Lipzen A."/>
            <person name="Kuo A."/>
            <person name="Riley R."/>
            <person name="Mondo S."/>
            <person name="Labutti K."/>
            <person name="Haridas S."/>
            <person name="Pangalinan J."/>
            <person name="Salamov A.A."/>
            <person name="Simmons B.A."/>
            <person name="Magnuson J.K."/>
            <person name="Chen J."/>
            <person name="Drula E."/>
            <person name="Henrissat B."/>
            <person name="Wiebenga A."/>
            <person name="Lubbers R.J."/>
            <person name="Gomes A.C."/>
            <person name="Makela M.R."/>
            <person name="Stajich J."/>
            <person name="Grigoriev I.V."/>
            <person name="Mortensen U.H."/>
            <person name="De Vries R.P."/>
            <person name="Baker S.E."/>
            <person name="Andersen M.R."/>
        </authorList>
    </citation>
    <scope>NUCLEOTIDE SEQUENCE [LARGE SCALE GENOMIC DNA]</scope>
    <source>
        <strain evidence="8 9">CBS 209.92</strain>
    </source>
</reference>
<name>A0ABR4GLK8_9EURO</name>
<keyword evidence="2" id="KW-0862">Zinc</keyword>
<keyword evidence="4" id="KW-0238">DNA-binding</keyword>
<keyword evidence="9" id="KW-1185">Reference proteome</keyword>
<organism evidence="8 9">
    <name type="scientific">Aspergillus keveii</name>
    <dbReference type="NCBI Taxonomy" id="714993"/>
    <lineage>
        <taxon>Eukaryota</taxon>
        <taxon>Fungi</taxon>
        <taxon>Dikarya</taxon>
        <taxon>Ascomycota</taxon>
        <taxon>Pezizomycotina</taxon>
        <taxon>Eurotiomycetes</taxon>
        <taxon>Eurotiomycetidae</taxon>
        <taxon>Eurotiales</taxon>
        <taxon>Aspergillaceae</taxon>
        <taxon>Aspergillus</taxon>
        <taxon>Aspergillus subgen. Nidulantes</taxon>
    </lineage>
</organism>
<protein>
    <recommendedName>
        <fullName evidence="7">Zn(2)-C6 fungal-type domain-containing protein</fullName>
    </recommendedName>
</protein>
<keyword evidence="3" id="KW-0805">Transcription regulation</keyword>
<evidence type="ECO:0000256" key="3">
    <source>
        <dbReference type="ARBA" id="ARBA00023015"/>
    </source>
</evidence>
<dbReference type="PANTHER" id="PTHR47660:SF3">
    <property type="entry name" value="FINGER DOMAIN PROTEIN, PUTATIVE (AFU_ORTHOLOGUE AFUA_4G03310)-RELATED"/>
    <property type="match status" value="1"/>
</dbReference>
<keyword evidence="5" id="KW-0804">Transcription</keyword>
<dbReference type="InterPro" id="IPR001138">
    <property type="entry name" value="Zn2Cys6_DnaBD"/>
</dbReference>
<dbReference type="InterPro" id="IPR036864">
    <property type="entry name" value="Zn2-C6_fun-type_DNA-bd_sf"/>
</dbReference>
<dbReference type="EMBL" id="JBFTWV010000005">
    <property type="protein sequence ID" value="KAL2799909.1"/>
    <property type="molecule type" value="Genomic_DNA"/>
</dbReference>
<gene>
    <name evidence="8" type="ORF">BJX66DRAFT_209353</name>
</gene>
<dbReference type="PROSITE" id="PS50048">
    <property type="entry name" value="ZN2_CY6_FUNGAL_2"/>
    <property type="match status" value="1"/>
</dbReference>
<dbReference type="Pfam" id="PF00172">
    <property type="entry name" value="Zn_clus"/>
    <property type="match status" value="1"/>
</dbReference>
<dbReference type="Proteomes" id="UP001610563">
    <property type="component" value="Unassembled WGS sequence"/>
</dbReference>
<dbReference type="PANTHER" id="PTHR47660">
    <property type="entry name" value="TRANSCRIPTION FACTOR WITH C2H2 AND ZN(2)-CYS(6) DNA BINDING DOMAIN (EUROFUNG)-RELATED-RELATED"/>
    <property type="match status" value="1"/>
</dbReference>
<evidence type="ECO:0000256" key="2">
    <source>
        <dbReference type="ARBA" id="ARBA00022833"/>
    </source>
</evidence>
<sequence>MSLRRKSCDACFKGRRKCDLGFPTCATCRKTRKTCHYAYPPIHQARSAAESPTVQAVGGTSATPSVSMSSSSMTELLAAIDDSTPDSLFETGAFAAFFGHNTQLSEDGTTSSLDQSVSGISLSSALRADELTSPSIHIYLGSLGEVQPIESSMPAWQWVIDELKSYPREFAQRAETIFLHRELYSGSLPQAIRAAYGISSNHCLASENNQEMLFRVIDAEVLELLKPFNGTELLDELARLQAFVFYQTVRFFRGGLEQRSMAEQQQSLVMTMALKLLSRSQTEIGDSEAGNWRAWILAECIRRTAIVVYFLYGINSVFRDGICVGLHTLVKLPLSTTISSWDSENNHLHHGYGTTIPYETFLSHWLTSTPRKLDPFEKLLLVPCQGLDTVELYDLAG</sequence>
<keyword evidence="1" id="KW-0479">Metal-binding</keyword>
<dbReference type="SUPFAM" id="SSF57701">
    <property type="entry name" value="Zn2/Cys6 DNA-binding domain"/>
    <property type="match status" value="1"/>
</dbReference>
<feature type="domain" description="Zn(2)-C6 fungal-type" evidence="7">
    <location>
        <begin position="7"/>
        <end position="37"/>
    </location>
</feature>
<evidence type="ECO:0000256" key="1">
    <source>
        <dbReference type="ARBA" id="ARBA00022723"/>
    </source>
</evidence>